<evidence type="ECO:0000313" key="2">
    <source>
        <dbReference type="EMBL" id="NKY20733.1"/>
    </source>
</evidence>
<dbReference type="RefSeq" id="WP_168547658.1">
    <property type="nucleotide sequence ID" value="NZ_BAAAKS010000042.1"/>
</dbReference>
<feature type="transmembrane region" description="Helical" evidence="1">
    <location>
        <begin position="29"/>
        <end position="47"/>
    </location>
</feature>
<name>A0A846X6L2_9ACTN</name>
<accession>A0A846X6L2</accession>
<keyword evidence="1" id="KW-0472">Membrane</keyword>
<evidence type="ECO:0000256" key="1">
    <source>
        <dbReference type="SAM" id="Phobius"/>
    </source>
</evidence>
<reference evidence="2 3" key="1">
    <citation type="submission" date="2020-04" db="EMBL/GenBank/DDBJ databases">
        <title>MicrobeNet Type strains.</title>
        <authorList>
            <person name="Nicholson A.C."/>
        </authorList>
    </citation>
    <scope>NUCLEOTIDE SEQUENCE [LARGE SCALE GENOMIC DNA]</scope>
    <source>
        <strain evidence="2 3">DSM 44113</strain>
    </source>
</reference>
<proteinExistence type="predicted"/>
<organism evidence="2 3">
    <name type="scientific">Tsukamurella spumae</name>
    <dbReference type="NCBI Taxonomy" id="44753"/>
    <lineage>
        <taxon>Bacteria</taxon>
        <taxon>Bacillati</taxon>
        <taxon>Actinomycetota</taxon>
        <taxon>Actinomycetes</taxon>
        <taxon>Mycobacteriales</taxon>
        <taxon>Tsukamurellaceae</taxon>
        <taxon>Tsukamurella</taxon>
    </lineage>
</organism>
<sequence>MNRRCALCWAAALISVIVAATAHYRGGWGGLDGLFLVIALAWALVAIQAHQPAGWRG</sequence>
<evidence type="ECO:0000313" key="3">
    <source>
        <dbReference type="Proteomes" id="UP000582646"/>
    </source>
</evidence>
<dbReference type="AlphaFoldDB" id="A0A846X6L2"/>
<keyword evidence="1" id="KW-0812">Transmembrane</keyword>
<protein>
    <submittedName>
        <fullName evidence="2">Uncharacterized protein</fullName>
    </submittedName>
</protein>
<dbReference type="Proteomes" id="UP000582646">
    <property type="component" value="Unassembled WGS sequence"/>
</dbReference>
<keyword evidence="3" id="KW-1185">Reference proteome</keyword>
<keyword evidence="1" id="KW-1133">Transmembrane helix</keyword>
<dbReference type="EMBL" id="JAAXOQ010000041">
    <property type="protein sequence ID" value="NKY20733.1"/>
    <property type="molecule type" value="Genomic_DNA"/>
</dbReference>
<comment type="caution">
    <text evidence="2">The sequence shown here is derived from an EMBL/GenBank/DDBJ whole genome shotgun (WGS) entry which is preliminary data.</text>
</comment>
<gene>
    <name evidence="2" type="ORF">HF999_20460</name>
</gene>